<geneLocation type="plasmid" evidence="1">
    <name>PLAM_p</name>
</geneLocation>
<proteinExistence type="predicted"/>
<protein>
    <submittedName>
        <fullName evidence="1">Uncharacterized protein</fullName>
    </submittedName>
</protein>
<organism evidence="1">
    <name type="scientific">Planktothrix agardhii</name>
    <name type="common">Oscillatoria agardhii</name>
    <dbReference type="NCBI Taxonomy" id="1160"/>
    <lineage>
        <taxon>Bacteria</taxon>
        <taxon>Bacillati</taxon>
        <taxon>Cyanobacteriota</taxon>
        <taxon>Cyanophyceae</taxon>
        <taxon>Oscillatoriophycideae</taxon>
        <taxon>Oscillatoriales</taxon>
        <taxon>Microcoleaceae</taxon>
        <taxon>Planktothrix</taxon>
    </lineage>
</organism>
<dbReference type="RefSeq" id="WP_176455564.1">
    <property type="nucleotide sequence ID" value="NZ_LO018306.1"/>
</dbReference>
<sequence>MDIKRGQLVTLIFESREFEAIVIDPNGLGKNQPSIGFGFRMMERYGGLPQSTISDWITKESVFEGERFREIQLLRLPSGKTLRVTGIIGLDNNEYLVLEVAEWVLLAADVLKQPGRVKKATQNSLIDFLSWFAVKGFYADAYAFLKGNYTEADSRAVSSWMQSRLAGIATRNRYTKFLNEHGCEEWYEYANWTNYIYIGLFSRTAKQMKEEWELVEGSKNIGRNYIPEVKGLEAVDFCERQVIELHHQDLKQAHDDAIDYAKKRGLI</sequence>
<name>A0A1J1JLW6_PLAAG</name>
<reference evidence="1" key="1">
    <citation type="submission" date="2015-09" db="EMBL/GenBank/DDBJ databases">
        <authorList>
            <person name="Jackson K.R."/>
            <person name="Lunt B.L."/>
            <person name="Fisher J.N.B."/>
            <person name="Gardner A.V."/>
            <person name="Bailey M.E."/>
            <person name="Deus L.M."/>
            <person name="Earl A.S."/>
            <person name="Gibby P.D."/>
            <person name="Hartmann K.A."/>
            <person name="Liu J.E."/>
            <person name="Manci A.M."/>
            <person name="Nielsen D.A."/>
            <person name="Solomon M.B."/>
            <person name="Breakwell D.P."/>
            <person name="Burnett S.H."/>
            <person name="Grose J.H."/>
        </authorList>
    </citation>
    <scope>NUCLEOTIDE SEQUENCE</scope>
    <source>
        <strain evidence="1">7805</strain>
        <plasmid evidence="1">PLAM_p</plasmid>
    </source>
</reference>
<dbReference type="AlphaFoldDB" id="A0A1J1JLW6"/>
<gene>
    <name evidence="1" type="ORF">PLAM_p0005</name>
</gene>
<accession>A0A1J1JLW6</accession>
<keyword evidence="1" id="KW-0614">Plasmid</keyword>
<dbReference type="EMBL" id="LO018306">
    <property type="protein sequence ID" value="CUM62450.1"/>
    <property type="molecule type" value="Genomic_DNA"/>
</dbReference>
<evidence type="ECO:0000313" key="1">
    <source>
        <dbReference type="EMBL" id="CUM62450.1"/>
    </source>
</evidence>